<dbReference type="GO" id="GO:0016020">
    <property type="term" value="C:membrane"/>
    <property type="evidence" value="ECO:0007669"/>
    <property type="project" value="UniProtKB-SubCell"/>
</dbReference>
<comment type="similarity">
    <text evidence="2">Belongs to the UPF0389 family.</text>
</comment>
<protein>
    <submittedName>
        <fullName evidence="7">UPF0389 protein GA21628</fullName>
    </submittedName>
</protein>
<accession>A0A8X6VK20</accession>
<dbReference type="PANTHER" id="PTHR13674">
    <property type="entry name" value="GROWTH AND TRANSFORMATION-DEPENDENT PROTEIN"/>
    <property type="match status" value="1"/>
</dbReference>
<proteinExistence type="inferred from homology"/>
<evidence type="ECO:0000256" key="5">
    <source>
        <dbReference type="ARBA" id="ARBA00023136"/>
    </source>
</evidence>
<keyword evidence="3 6" id="KW-0812">Transmembrane</keyword>
<evidence type="ECO:0000313" key="7">
    <source>
        <dbReference type="EMBL" id="GFY21652.1"/>
    </source>
</evidence>
<comment type="caution">
    <text evidence="7">The sequence shown here is derived from an EMBL/GenBank/DDBJ whole genome shotgun (WGS) entry which is preliminary data.</text>
</comment>
<organism evidence="7 8">
    <name type="scientific">Trichonephila clavipes</name>
    <name type="common">Golden silk orbweaver</name>
    <name type="synonym">Nephila clavipes</name>
    <dbReference type="NCBI Taxonomy" id="2585209"/>
    <lineage>
        <taxon>Eukaryota</taxon>
        <taxon>Metazoa</taxon>
        <taxon>Ecdysozoa</taxon>
        <taxon>Arthropoda</taxon>
        <taxon>Chelicerata</taxon>
        <taxon>Arachnida</taxon>
        <taxon>Araneae</taxon>
        <taxon>Araneomorphae</taxon>
        <taxon>Entelegynae</taxon>
        <taxon>Araneoidea</taxon>
        <taxon>Nephilidae</taxon>
        <taxon>Trichonephila</taxon>
    </lineage>
</organism>
<dbReference type="InterPro" id="IPR009432">
    <property type="entry name" value="DUF1075"/>
</dbReference>
<evidence type="ECO:0000256" key="4">
    <source>
        <dbReference type="ARBA" id="ARBA00022989"/>
    </source>
</evidence>
<name>A0A8X6VK20_TRICX</name>
<keyword evidence="4 6" id="KW-1133">Transmembrane helix</keyword>
<dbReference type="AlphaFoldDB" id="A0A8X6VK20"/>
<evidence type="ECO:0000256" key="6">
    <source>
        <dbReference type="SAM" id="Phobius"/>
    </source>
</evidence>
<reference evidence="7" key="1">
    <citation type="submission" date="2020-08" db="EMBL/GenBank/DDBJ databases">
        <title>Multicomponent nature underlies the extraordinary mechanical properties of spider dragline silk.</title>
        <authorList>
            <person name="Kono N."/>
            <person name="Nakamura H."/>
            <person name="Mori M."/>
            <person name="Yoshida Y."/>
            <person name="Ohtoshi R."/>
            <person name="Malay A.D."/>
            <person name="Moran D.A.P."/>
            <person name="Tomita M."/>
            <person name="Numata K."/>
            <person name="Arakawa K."/>
        </authorList>
    </citation>
    <scope>NUCLEOTIDE SEQUENCE</scope>
</reference>
<keyword evidence="5 6" id="KW-0472">Membrane</keyword>
<evidence type="ECO:0000256" key="2">
    <source>
        <dbReference type="ARBA" id="ARBA00007363"/>
    </source>
</evidence>
<dbReference type="Proteomes" id="UP000887159">
    <property type="component" value="Unassembled WGS sequence"/>
</dbReference>
<evidence type="ECO:0000313" key="8">
    <source>
        <dbReference type="Proteomes" id="UP000887159"/>
    </source>
</evidence>
<comment type="subcellular location">
    <subcellularLocation>
        <location evidence="1">Membrane</location>
        <topology evidence="1">Single-pass membrane protein</topology>
    </subcellularLocation>
</comment>
<feature type="transmembrane region" description="Helical" evidence="6">
    <location>
        <begin position="87"/>
        <end position="106"/>
    </location>
</feature>
<dbReference type="Pfam" id="PF06388">
    <property type="entry name" value="DUF1075"/>
    <property type="match status" value="1"/>
</dbReference>
<evidence type="ECO:0000256" key="3">
    <source>
        <dbReference type="ARBA" id="ARBA00022692"/>
    </source>
</evidence>
<sequence length="237" mass="27322">MAINLLRNNGTFLSKLCNQECFKRPVSLRKLNTTNLLWTSTKREATHRPNTLEKYLLVWMKKYPSVADVPKYVTPDLMEKVRNKSRIKINIIFCFITAAVCIVMIFSGKKAAERGESVVEIVNGVYGANTVTANYVQFWFRRFSSGIFDVKDAPRTGRPVVENVDKIIEIIEVDPHAHRIAQELKIDYKNSFKPFERSWIKKEAPYLCATPINTIKHDGSYFHLRCLAQTEPNRPIP</sequence>
<gene>
    <name evidence="7" type="primary">GA21628</name>
    <name evidence="7" type="ORF">TNCV_1167971</name>
</gene>
<evidence type="ECO:0000256" key="1">
    <source>
        <dbReference type="ARBA" id="ARBA00004167"/>
    </source>
</evidence>
<keyword evidence="8" id="KW-1185">Reference proteome</keyword>
<dbReference type="EMBL" id="BMAU01021358">
    <property type="protein sequence ID" value="GFY21652.1"/>
    <property type="molecule type" value="Genomic_DNA"/>
</dbReference>
<dbReference type="PANTHER" id="PTHR13674:SF5">
    <property type="entry name" value="UPF0389 PROTEIN CG9231"/>
    <property type="match status" value="1"/>
</dbReference>